<proteinExistence type="predicted"/>
<dbReference type="EMBL" id="CM043793">
    <property type="protein sequence ID" value="KAI4820550.1"/>
    <property type="molecule type" value="Genomic_DNA"/>
</dbReference>
<sequence length="2065" mass="233926">MAMWSDVELLTNEDTNTVRLGSEENGSGLYQVDTLVKISTANEVQRDPPLSSSSGSNWSIVVADKTVILFDQSYQTILLLLHFETGVDATDVCLEGQFLVVCERNGNLHLIYVPHKRILLTQALVEKPSSEDKKTFRYLTIEEDKASLGIYHVFLLIEDGFFHISNLALAKIETAIEKMDMGPLKELQSLMKIDFCSTSEHHEEGCSTAVVFNLGLEIHLMIGGDNENVLTHWTMDPRQGQDVLIPGVRKMVVADNLLYVLDTEDSLSLWDLHFLVMVHCWQDLAIHDFELTTECGSASMVAQDTGSMKMITLTKQDNSQTKINMDTIYLAEGIFEDPESSRGEPISSVVIIQPLSTGCQYNSYVHSSIFRLSRLLHKHMFEEAEKFAITFDLDLELVYKVKLDFVLEQLASASVGGYGEGVWSELVEEAKTNLMKITDEQYVVEYCLKAPWPTFETAEKMLNHAATRYSSLQIQEALARLATFCSLHGPGQLQGHIAAEFDERNLKAVLDVIPEDLPSQDLCPWFRTVFVPFVRRVLPSGQKILARWLEQRARNLELTEKGAWPQNGLDLAVLGLPSLQMKSDDDCGAEEVESLKSLVSNLRQLLDLHRKYSCRLSLSVFEKGSVRSMAFYMLDKVPAPELIAATVERILPYAQEHKTPFDELLLQYIKDLLERCSSQTTTLFTEWEAKVVAVLDCINDTDMKVDAVLEIMQKAVVPWSKVVEQLVQQYLEMDGPKQELLKESYRLMEIRKLVRGYGIRNVNLSNSTKIMTLIRYILKQDLPMSLDDSLTLAEAYKLPTSQINYLFLTQLIGQGRTEECMTVLKKLSCAEAQCVIERLTVWARLQLEDKDHISDEHKKNQMVVAQGMVEALKYMHIIQKHDALKSMECENNLIMFKAIAHLQEDFDIFFTPSDYEDPSIRKQIQEHHITAYENTRGRPSSKAKATTPPVVANDPDGKTKTISTEAGLRRLGRQLQRTEQELWSDLALRALGVGKVHKALKILSELYEHHYNTNTGKVLFTAARTLCQMLEADVPMVLPDDSDLPAVIHDLACQAITLCHSDLLLDCLELCKCTHIAMDVYHQCQLSDDYGFIAKDPTLETEKNPHSQWSFQDVFNEDCIVLDPLSVLPVQYEITNCLLPISLDTKLYPLDCSCLSHCSFEKGSNYLKPLLGPLANILQSLQECSQLELALRVLVNSYGSCLQHVTSNVMDIKISCGQDRGHLCCLYDEAEEREKFLSVITDAEWGIKLAQLEISMQPVFRQRPEMKRSLIPDLVKNRRITPEIILQYCSTFGLDRDSVINQYITTLLLLQPDEEGAGDPGANQEETQPLCHTDELERVLQIIPMLHNTSQLTDSLCAVLFKLSPYNYERIEVVLKIIQAADDTVTTFSVSQAMGLLQHLKSYKRVSPPSDVETEYLLENSLMPNLLFNRRLPFHPLMQNKHYWKIISPELSEETFPTLLLISKLMKVSLDKLYMAAVNYVFEKKMKPLVLEQRKKAQDHRYNKETFKVAKTMMKYIQCIQNQELATATAHQIAQDLPAGYEKTQSLRFCLALGDAWLKDPNLDGAARAKGEIFLSKLKLQFQRSATENTLIVSRLNGPEHLKLTRQPSWLLVALYEHSSVEQRYRDCGIQVHPDIHAVVKEIATINNVDLLKIRNMMLEKWICKTGPAVTKDIGNRECVSNMEEDPDLMRVVYMLQAFPINDAVRVLNPILSAENWPLSTSGPRLTFCHRARALLCLVRLADSDTLEAHLQIPRNEMKYYLKCYIFVSQLEALNIPYTVQSFLSSPKEGLVKGLWKNHSHEPQAVRLVADLCLEYQVYDPQLWNSLLQKLLGFNLICHLQKVLEALVAVPALWEISSFSRTWRSMILAPFVSASLPLTPDQQAMLYRTFVLLLKCPFLLNLDLIGIANRFAQFNLPAFALGALLLVPSANKKAQQIQGFLSGCNPVAVLDQVDELMNTGELAGVPSQIRETVLTFISEKGQYQKLLKTKHLKHLKQLMVSSGQPSQVKDLLDCLISQNCQDDADSLAREFMKHRENQRGKTLTNGSPSPSCINEFLNMQNGVSG</sequence>
<keyword evidence="2" id="KW-1185">Reference proteome</keyword>
<reference evidence="1" key="1">
    <citation type="submission" date="2022-05" db="EMBL/GenBank/DDBJ databases">
        <title>Chromosome-level genome of Chaenocephalus aceratus.</title>
        <authorList>
            <person name="Park H."/>
        </authorList>
    </citation>
    <scope>NUCLEOTIDE SEQUENCE</scope>
    <source>
        <strain evidence="1">KU_202001</strain>
    </source>
</reference>
<comment type="caution">
    <text evidence="1">The sequence shown here is derived from an EMBL/GenBank/DDBJ whole genome shotgun (WGS) entry which is preliminary data.</text>
</comment>
<evidence type="ECO:0000313" key="1">
    <source>
        <dbReference type="EMBL" id="KAI4820550.1"/>
    </source>
</evidence>
<dbReference type="Proteomes" id="UP001057452">
    <property type="component" value="Chromosome 9"/>
</dbReference>
<organism evidence="1 2">
    <name type="scientific">Chaenocephalus aceratus</name>
    <name type="common">Blackfin icefish</name>
    <name type="synonym">Chaenichthys aceratus</name>
    <dbReference type="NCBI Taxonomy" id="36190"/>
    <lineage>
        <taxon>Eukaryota</taxon>
        <taxon>Metazoa</taxon>
        <taxon>Chordata</taxon>
        <taxon>Craniata</taxon>
        <taxon>Vertebrata</taxon>
        <taxon>Euteleostomi</taxon>
        <taxon>Actinopterygii</taxon>
        <taxon>Neopterygii</taxon>
        <taxon>Teleostei</taxon>
        <taxon>Neoteleostei</taxon>
        <taxon>Acanthomorphata</taxon>
        <taxon>Eupercaria</taxon>
        <taxon>Perciformes</taxon>
        <taxon>Notothenioidei</taxon>
        <taxon>Channichthyidae</taxon>
        <taxon>Chaenocephalus</taxon>
    </lineage>
</organism>
<gene>
    <name evidence="1" type="ORF">KUCAC02_028524</name>
</gene>
<name>A0ACB9X3V8_CHAAC</name>
<protein>
    <submittedName>
        <fullName evidence="1">Uncharacterized protein</fullName>
    </submittedName>
</protein>
<accession>A0ACB9X3V8</accession>
<evidence type="ECO:0000313" key="2">
    <source>
        <dbReference type="Proteomes" id="UP001057452"/>
    </source>
</evidence>